<sequence>MNNNKMSDNTQNPATIHPFGDEITLDSLLIDFQKSKAWEDKYRLLIQLSRKLPALPDELKTTEKEIKGCENRVWLGVELKANDKYHVYGDSDGRIVKGLLTIILTAVENKTAQEIADIDMLAIFDQLGLANQISQSRTDGVNAIIARLKSLTSQS</sequence>
<dbReference type="EMBL" id="LXEV01000033">
    <property type="protein sequence ID" value="OAT45338.1"/>
    <property type="molecule type" value="Genomic_DNA"/>
</dbReference>
<feature type="active site" description="Cysteine persulfide intermediate" evidence="2">
    <location>
        <position position="69"/>
    </location>
</feature>
<comment type="caution">
    <text evidence="4">The sequence shown here is derived from an EMBL/GenBank/DDBJ whole genome shotgun (WGS) entry which is preliminary data.</text>
</comment>
<reference evidence="4 5" key="1">
    <citation type="submission" date="2016-04" db="EMBL/GenBank/DDBJ databases">
        <title>ATOL: Assembling a taxonomically balanced genome-scale reconstruction of the evolutionary history of the Enterobacteriaceae.</title>
        <authorList>
            <person name="Plunkett G.III."/>
            <person name="Neeno-Eckwall E.C."/>
            <person name="Glasner J.D."/>
            <person name="Perna N.T."/>
        </authorList>
    </citation>
    <scope>NUCLEOTIDE SEQUENCE [LARGE SCALE GENOMIC DNA]</scope>
    <source>
        <strain evidence="4 5">ATCC 700826</strain>
    </source>
</reference>
<dbReference type="Pfam" id="PF02657">
    <property type="entry name" value="SufE"/>
    <property type="match status" value="1"/>
</dbReference>
<dbReference type="PANTHER" id="PTHR43597:SF5">
    <property type="entry name" value="SUFE-LIKE PROTEIN 2, CHLOROPLASTIC"/>
    <property type="match status" value="1"/>
</dbReference>
<gene>
    <name evidence="4" type="ORF">M997_3084</name>
</gene>
<feature type="domain" description="Fe-S metabolism associated" evidence="3">
    <location>
        <begin position="31"/>
        <end position="150"/>
    </location>
</feature>
<dbReference type="NCBIfam" id="TIGR03391">
    <property type="entry name" value="FeS_syn_CsdE"/>
    <property type="match status" value="1"/>
</dbReference>
<organism evidence="4 5">
    <name type="scientific">Proteus hauseri ATCC 700826</name>
    <dbReference type="NCBI Taxonomy" id="1354271"/>
    <lineage>
        <taxon>Bacteria</taxon>
        <taxon>Pseudomonadati</taxon>
        <taxon>Pseudomonadota</taxon>
        <taxon>Gammaproteobacteria</taxon>
        <taxon>Enterobacterales</taxon>
        <taxon>Morganellaceae</taxon>
        <taxon>Proteus</taxon>
    </lineage>
</organism>
<evidence type="ECO:0000256" key="2">
    <source>
        <dbReference type="PIRSR" id="PIRSR617763-1"/>
    </source>
</evidence>
<dbReference type="InterPro" id="IPR017763">
    <property type="entry name" value="Cysteine_desulfurase_CsdE"/>
</dbReference>
<dbReference type="InterPro" id="IPR003808">
    <property type="entry name" value="Fe-S_metab-assoc_dom"/>
</dbReference>
<dbReference type="AlphaFoldDB" id="A0AAJ3LSN1"/>
<dbReference type="SUPFAM" id="SSF82649">
    <property type="entry name" value="SufE/NifU"/>
    <property type="match status" value="1"/>
</dbReference>
<protein>
    <submittedName>
        <fullName evidence="4">Cysteine desulfurase sulfur acceptor protein</fullName>
    </submittedName>
</protein>
<keyword evidence="5" id="KW-1185">Reference proteome</keyword>
<dbReference type="PANTHER" id="PTHR43597">
    <property type="entry name" value="SULFUR ACCEPTOR PROTEIN CSDE"/>
    <property type="match status" value="1"/>
</dbReference>
<evidence type="ECO:0000259" key="3">
    <source>
        <dbReference type="Pfam" id="PF02657"/>
    </source>
</evidence>
<accession>A0AAJ3LSN1</accession>
<dbReference type="Gene3D" id="3.90.1010.10">
    <property type="match status" value="1"/>
</dbReference>
<evidence type="ECO:0000313" key="4">
    <source>
        <dbReference type="EMBL" id="OAT45338.1"/>
    </source>
</evidence>
<comment type="similarity">
    <text evidence="1">Belongs to the SufE family.</text>
</comment>
<evidence type="ECO:0000256" key="1">
    <source>
        <dbReference type="ARBA" id="ARBA00010282"/>
    </source>
</evidence>
<proteinExistence type="inferred from homology"/>
<dbReference type="Proteomes" id="UP000078250">
    <property type="component" value="Unassembled WGS sequence"/>
</dbReference>
<name>A0AAJ3LSN1_PROHU</name>
<evidence type="ECO:0000313" key="5">
    <source>
        <dbReference type="Proteomes" id="UP000078250"/>
    </source>
</evidence>